<dbReference type="Pfam" id="PF13635">
    <property type="entry name" value="DUF4143"/>
    <property type="match status" value="1"/>
</dbReference>
<proteinExistence type="predicted"/>
<dbReference type="AlphaFoldDB" id="A0A1F7H058"/>
<sequence length="413" mass="48317">MILKDQRKDFEKKDLGIEREELTRVSKYLRLPYVIVFSGLRRVGKSTLLAQIARKFYPGGYYFVNFEDERLLNFSAADFDLLHEVLVELFAEQDIFFFDEIQNVPGWERFVRRMVDKGYKLYLTGSNASLFSQELGTKLTGRYLPIELLPFSFREFLAFKETPLPKTQILTPIERGRLKRNFNQYLSKGGIPDALKYPDSSWPKVLYEDVIFRDVAARYRITEVRALKELSFYLISNVSRLISYNKVKELLKLGSVNTVKNYVDYLETAWLFLVVNRYSYSVKTQQIAPKKIYGIDTGMVRGVGFSFSENRGILLENLVYLSLRRSTKECYYYKCANNLEVDFYLPEKRLLIQVAQNLEDKKTKEREMEGLKRAAEELKIKKGFILTDDEKGAIKKGGLIITIKPIYEWLLET</sequence>
<evidence type="ECO:0000259" key="3">
    <source>
        <dbReference type="Pfam" id="PF13635"/>
    </source>
</evidence>
<dbReference type="InterPro" id="IPR025420">
    <property type="entry name" value="DUF4143"/>
</dbReference>
<feature type="coiled-coil region" evidence="1">
    <location>
        <begin position="354"/>
        <end position="381"/>
    </location>
</feature>
<keyword evidence="1" id="KW-0175">Coiled coil</keyword>
<dbReference type="Pfam" id="PF13173">
    <property type="entry name" value="AAA_14"/>
    <property type="match status" value="1"/>
</dbReference>
<protein>
    <recommendedName>
        <fullName evidence="6">AAA+ ATPase domain-containing protein</fullName>
    </recommendedName>
</protein>
<dbReference type="PANTHER" id="PTHR33295:SF8">
    <property type="entry name" value="AAA+ ATPASE DOMAIN-CONTAINING PROTEIN"/>
    <property type="match status" value="1"/>
</dbReference>
<gene>
    <name evidence="4" type="ORF">A3C25_05320</name>
</gene>
<dbReference type="SUPFAM" id="SSF52540">
    <property type="entry name" value="P-loop containing nucleoside triphosphate hydrolases"/>
    <property type="match status" value="1"/>
</dbReference>
<evidence type="ECO:0000313" key="5">
    <source>
        <dbReference type="Proteomes" id="UP000177913"/>
    </source>
</evidence>
<comment type="caution">
    <text evidence="4">The sequence shown here is derived from an EMBL/GenBank/DDBJ whole genome shotgun (WGS) entry which is preliminary data.</text>
</comment>
<evidence type="ECO:0000313" key="4">
    <source>
        <dbReference type="EMBL" id="OGK24102.1"/>
    </source>
</evidence>
<name>A0A1F7H058_9BACT</name>
<reference evidence="4 5" key="1">
    <citation type="journal article" date="2016" name="Nat. Commun.">
        <title>Thousands of microbial genomes shed light on interconnected biogeochemical processes in an aquifer system.</title>
        <authorList>
            <person name="Anantharaman K."/>
            <person name="Brown C.T."/>
            <person name="Hug L.A."/>
            <person name="Sharon I."/>
            <person name="Castelle C.J."/>
            <person name="Probst A.J."/>
            <person name="Thomas B.C."/>
            <person name="Singh A."/>
            <person name="Wilkins M.J."/>
            <person name="Karaoz U."/>
            <person name="Brodie E.L."/>
            <person name="Williams K.H."/>
            <person name="Hubbard S.S."/>
            <person name="Banfield J.F."/>
        </authorList>
    </citation>
    <scope>NUCLEOTIDE SEQUENCE [LARGE SCALE GENOMIC DNA]</scope>
</reference>
<dbReference type="InterPro" id="IPR041682">
    <property type="entry name" value="AAA_14"/>
</dbReference>
<dbReference type="InterPro" id="IPR027417">
    <property type="entry name" value="P-loop_NTPase"/>
</dbReference>
<feature type="domain" description="AAA" evidence="2">
    <location>
        <begin position="34"/>
        <end position="157"/>
    </location>
</feature>
<evidence type="ECO:0000259" key="2">
    <source>
        <dbReference type="Pfam" id="PF13173"/>
    </source>
</evidence>
<organism evidence="4 5">
    <name type="scientific">Candidatus Roizmanbacteria bacterium RIFCSPHIGHO2_02_FULL_38_11</name>
    <dbReference type="NCBI Taxonomy" id="1802039"/>
    <lineage>
        <taxon>Bacteria</taxon>
        <taxon>Candidatus Roizmaniibacteriota</taxon>
    </lineage>
</organism>
<dbReference type="EMBL" id="MFZO01000039">
    <property type="protein sequence ID" value="OGK24102.1"/>
    <property type="molecule type" value="Genomic_DNA"/>
</dbReference>
<accession>A0A1F7H058</accession>
<evidence type="ECO:0008006" key="6">
    <source>
        <dbReference type="Google" id="ProtNLM"/>
    </source>
</evidence>
<dbReference type="PANTHER" id="PTHR33295">
    <property type="entry name" value="ATPASE"/>
    <property type="match status" value="1"/>
</dbReference>
<dbReference type="Proteomes" id="UP000177913">
    <property type="component" value="Unassembled WGS sequence"/>
</dbReference>
<feature type="domain" description="DUF4143" evidence="3">
    <location>
        <begin position="213"/>
        <end position="347"/>
    </location>
</feature>
<evidence type="ECO:0000256" key="1">
    <source>
        <dbReference type="SAM" id="Coils"/>
    </source>
</evidence>